<protein>
    <submittedName>
        <fullName evidence="2">Uncharacterized protein</fullName>
    </submittedName>
</protein>
<dbReference type="RefSeq" id="WP_125687123.1">
    <property type="nucleotide sequence ID" value="NZ_JBHSSI010000058.1"/>
</dbReference>
<keyword evidence="3" id="KW-1185">Reference proteome</keyword>
<dbReference type="EMBL" id="JBHSSI010000058">
    <property type="protein sequence ID" value="MFC6261224.1"/>
    <property type="molecule type" value="Genomic_DNA"/>
</dbReference>
<feature type="transmembrane region" description="Helical" evidence="1">
    <location>
        <begin position="20"/>
        <end position="39"/>
    </location>
</feature>
<organism evidence="2 3">
    <name type="scientific">Levilactobacillus fujinensis</name>
    <dbReference type="NCBI Taxonomy" id="2486024"/>
    <lineage>
        <taxon>Bacteria</taxon>
        <taxon>Bacillati</taxon>
        <taxon>Bacillota</taxon>
        <taxon>Bacilli</taxon>
        <taxon>Lactobacillales</taxon>
        <taxon>Lactobacillaceae</taxon>
        <taxon>Levilactobacillus</taxon>
    </lineage>
</organism>
<accession>A0ABW1THT9</accession>
<evidence type="ECO:0000313" key="3">
    <source>
        <dbReference type="Proteomes" id="UP001596283"/>
    </source>
</evidence>
<evidence type="ECO:0000256" key="1">
    <source>
        <dbReference type="SAM" id="Phobius"/>
    </source>
</evidence>
<gene>
    <name evidence="2" type="ORF">ACFP1C_09755</name>
</gene>
<keyword evidence="1" id="KW-0472">Membrane</keyword>
<proteinExistence type="predicted"/>
<dbReference type="Proteomes" id="UP001596283">
    <property type="component" value="Unassembled WGS sequence"/>
</dbReference>
<name>A0ABW1THT9_9LACO</name>
<reference evidence="3" key="1">
    <citation type="journal article" date="2019" name="Int. J. Syst. Evol. Microbiol.">
        <title>The Global Catalogue of Microorganisms (GCM) 10K type strain sequencing project: providing services to taxonomists for standard genome sequencing and annotation.</title>
        <authorList>
            <consortium name="The Broad Institute Genomics Platform"/>
            <consortium name="The Broad Institute Genome Sequencing Center for Infectious Disease"/>
            <person name="Wu L."/>
            <person name="Ma J."/>
        </authorList>
    </citation>
    <scope>NUCLEOTIDE SEQUENCE [LARGE SCALE GENOMIC DNA]</scope>
    <source>
        <strain evidence="3">CCM 8908</strain>
    </source>
</reference>
<keyword evidence="1" id="KW-1133">Transmembrane helix</keyword>
<comment type="caution">
    <text evidence="2">The sequence shown here is derived from an EMBL/GenBank/DDBJ whole genome shotgun (WGS) entry which is preliminary data.</text>
</comment>
<keyword evidence="1" id="KW-0812">Transmembrane</keyword>
<feature type="transmembrane region" description="Helical" evidence="1">
    <location>
        <begin position="85"/>
        <end position="104"/>
    </location>
</feature>
<evidence type="ECO:0000313" key="2">
    <source>
        <dbReference type="EMBL" id="MFC6261224.1"/>
    </source>
</evidence>
<sequence>MQQASRPLSLTRSSYYLPANVLYALSVIGMIVSLAIWQLHRQSGWLPVIHWLATYAYRAYLANVFWLTLIWSAFGHRLASHHLNWGLLVCYVLTWAWSFAATYLGHLAWQKIKLVFLNWRKRKCLERNQLN</sequence>